<dbReference type="STRING" id="1379870.SD10_07275"/>
<reference evidence="2 3" key="1">
    <citation type="journal article" date="2014" name="Curr. Microbiol.">
        <title>Spirosoma radiotolerans sp. nov., a gamma-radiation-resistant bacterium isolated from gamma ray-irradiated soil.</title>
        <authorList>
            <person name="Lee J.J."/>
            <person name="Srinivasan S."/>
            <person name="Lim S."/>
            <person name="Joe M."/>
            <person name="Im S."/>
            <person name="Bae S.I."/>
            <person name="Park K.R."/>
            <person name="Han J.H."/>
            <person name="Park S.H."/>
            <person name="Joo B.M."/>
            <person name="Park S.J."/>
            <person name="Kim M.K."/>
        </authorList>
    </citation>
    <scope>NUCLEOTIDE SEQUENCE [LARGE SCALE GENOMIC DNA]</scope>
    <source>
        <strain evidence="2 3">DG5A</strain>
    </source>
</reference>
<dbReference type="EMBL" id="CP010429">
    <property type="protein sequence ID" value="AKD54737.1"/>
    <property type="molecule type" value="Genomic_DNA"/>
</dbReference>
<dbReference type="Gene3D" id="2.50.20.10">
    <property type="entry name" value="Lipoprotein localisation LolA/LolB/LppX"/>
    <property type="match status" value="1"/>
</dbReference>
<dbReference type="PATRIC" id="fig|1379870.5.peg.1580"/>
<dbReference type="OrthoDB" id="9811314at2"/>
<dbReference type="AlphaFoldDB" id="A0A0E3V656"/>
<evidence type="ECO:0000313" key="3">
    <source>
        <dbReference type="Proteomes" id="UP000033054"/>
    </source>
</evidence>
<name>A0A0E3V656_9BACT</name>
<feature type="chain" id="PRO_5002413881" evidence="1">
    <location>
        <begin position="21"/>
        <end position="237"/>
    </location>
</feature>
<accession>A0A0E3V656</accession>
<keyword evidence="1" id="KW-0732">Signal</keyword>
<protein>
    <submittedName>
        <fullName evidence="2">Uncharacterized protein</fullName>
    </submittedName>
</protein>
<evidence type="ECO:0000313" key="2">
    <source>
        <dbReference type="EMBL" id="AKD54737.1"/>
    </source>
</evidence>
<organism evidence="2 3">
    <name type="scientific">Spirosoma radiotolerans</name>
    <dbReference type="NCBI Taxonomy" id="1379870"/>
    <lineage>
        <taxon>Bacteria</taxon>
        <taxon>Pseudomonadati</taxon>
        <taxon>Bacteroidota</taxon>
        <taxon>Cytophagia</taxon>
        <taxon>Cytophagales</taxon>
        <taxon>Cytophagaceae</taxon>
        <taxon>Spirosoma</taxon>
    </lineage>
</organism>
<sequence length="237" mass="25646">MKKLVLFVGVVAVCWQSALAQTTPTAEEVIDKYIAAIGGKDALMKVTDMTTSMSSEGQMGAILITRKQKLPNKFSMVINANGMEVMRQTGDGSKVAMGGMQGSRTLEGPAAQQMTATNTIFPELHYAENGVKTTLVGPEKVDNKDTYKLSHTTSDGSATWTDNFDATTGLKVQSVMTGKSQKGEAMMSTMVYSDYKDVNGIKFPMTIQQQSPRGPMTMTIDNVKINKGLKDSDFTVK</sequence>
<dbReference type="HOGENOM" id="CLU_081300_1_0_10"/>
<evidence type="ECO:0000256" key="1">
    <source>
        <dbReference type="SAM" id="SignalP"/>
    </source>
</evidence>
<proteinExistence type="predicted"/>
<gene>
    <name evidence="2" type="ORF">SD10_07275</name>
</gene>
<keyword evidence="3" id="KW-1185">Reference proteome</keyword>
<feature type="signal peptide" evidence="1">
    <location>
        <begin position="1"/>
        <end position="20"/>
    </location>
</feature>
<dbReference type="RefSeq" id="WP_046376338.1">
    <property type="nucleotide sequence ID" value="NZ_CP010429.1"/>
</dbReference>
<dbReference type="KEGG" id="srd:SD10_07275"/>
<dbReference type="Proteomes" id="UP000033054">
    <property type="component" value="Chromosome"/>
</dbReference>